<reference evidence="2" key="1">
    <citation type="submission" date="2023-06" db="EMBL/GenBank/DDBJ databases">
        <authorList>
            <person name="Delattre M."/>
        </authorList>
    </citation>
    <scope>NUCLEOTIDE SEQUENCE</scope>
    <source>
        <strain evidence="2">AF72</strain>
    </source>
</reference>
<evidence type="ECO:0000256" key="1">
    <source>
        <dbReference type="SAM" id="Phobius"/>
    </source>
</evidence>
<evidence type="ECO:0000313" key="2">
    <source>
        <dbReference type="EMBL" id="CAJ0568662.1"/>
    </source>
</evidence>
<dbReference type="SUPFAM" id="SSF81321">
    <property type="entry name" value="Family A G protein-coupled receptor-like"/>
    <property type="match status" value="1"/>
</dbReference>
<keyword evidence="1" id="KW-0812">Transmembrane</keyword>
<feature type="transmembrane region" description="Helical" evidence="1">
    <location>
        <begin position="247"/>
        <end position="271"/>
    </location>
</feature>
<feature type="transmembrane region" description="Helical" evidence="1">
    <location>
        <begin position="12"/>
        <end position="34"/>
    </location>
</feature>
<feature type="transmembrane region" description="Helical" evidence="1">
    <location>
        <begin position="93"/>
        <end position="113"/>
    </location>
</feature>
<feature type="transmembrane region" description="Helical" evidence="1">
    <location>
        <begin position="201"/>
        <end position="227"/>
    </location>
</feature>
<evidence type="ECO:0008006" key="4">
    <source>
        <dbReference type="Google" id="ProtNLM"/>
    </source>
</evidence>
<feature type="non-terminal residue" evidence="2">
    <location>
        <position position="1"/>
    </location>
</feature>
<feature type="transmembrane region" description="Helical" evidence="1">
    <location>
        <begin position="46"/>
        <end position="73"/>
    </location>
</feature>
<proteinExistence type="predicted"/>
<keyword evidence="1" id="KW-0472">Membrane</keyword>
<dbReference type="Gene3D" id="1.20.1070.10">
    <property type="entry name" value="Rhodopsin 7-helix transmembrane proteins"/>
    <property type="match status" value="1"/>
</dbReference>
<evidence type="ECO:0000313" key="3">
    <source>
        <dbReference type="Proteomes" id="UP001177023"/>
    </source>
</evidence>
<protein>
    <recommendedName>
        <fullName evidence="4">Seven TM Receptor</fullName>
    </recommendedName>
</protein>
<sequence length="350" mass="39347">MVDPSWVRGVTHWIEISLCLVTLIFNLSLICLILTTKSKVLHGYKYLLLLFSLCELGFSITHMLMEPILLVIGNWVVFFGYGAMGAHPAGPPLMFLWISFLSQIVLCLTLHFVYRYVMVVKTEWAFLFKSWHLLFLLFSLYAGFSLALFVIPVLYSTPGKLLVPQLAERLASMGLSQQDVTVLGAPISKATIDGDREYNTFFLGLAATALAVNVGAFATILYCGTGIHKFLKMAVISERTRRQQRQLFRALVVQTTVPMVCIFIPAIVFALGSVFEIDVGVAYFPLFTLFVVFPVLDPLIIAYFITDYRRTLKAFVSRVTHVFDYEQSESSLQDEPLNASHDKGDFPVPL</sequence>
<feature type="transmembrane region" description="Helical" evidence="1">
    <location>
        <begin position="283"/>
        <end position="305"/>
    </location>
</feature>
<dbReference type="PANTHER" id="PTHR22943:SF248">
    <property type="entry name" value="SEVEN TM RECEPTOR"/>
    <property type="match status" value="1"/>
</dbReference>
<comment type="caution">
    <text evidence="2">The sequence shown here is derived from an EMBL/GenBank/DDBJ whole genome shotgun (WGS) entry which is preliminary data.</text>
</comment>
<dbReference type="InterPro" id="IPR019428">
    <property type="entry name" value="7TM_GPCR_serpentine_rcpt_Str"/>
</dbReference>
<dbReference type="Pfam" id="PF10326">
    <property type="entry name" value="7TM_GPCR_Str"/>
    <property type="match status" value="1"/>
</dbReference>
<dbReference type="EMBL" id="CATQJA010001784">
    <property type="protein sequence ID" value="CAJ0568662.1"/>
    <property type="molecule type" value="Genomic_DNA"/>
</dbReference>
<gene>
    <name evidence="2" type="ORF">MSPICULIGERA_LOCUS7177</name>
</gene>
<keyword evidence="3" id="KW-1185">Reference proteome</keyword>
<dbReference type="PANTHER" id="PTHR22943">
    <property type="entry name" value="7-TRANSMEMBRANE DOMAIN RECEPTOR C.ELEGANS"/>
    <property type="match status" value="1"/>
</dbReference>
<dbReference type="Proteomes" id="UP001177023">
    <property type="component" value="Unassembled WGS sequence"/>
</dbReference>
<dbReference type="AlphaFoldDB" id="A0AA36G0F3"/>
<accession>A0AA36G0F3</accession>
<organism evidence="2 3">
    <name type="scientific">Mesorhabditis spiculigera</name>
    <dbReference type="NCBI Taxonomy" id="96644"/>
    <lineage>
        <taxon>Eukaryota</taxon>
        <taxon>Metazoa</taxon>
        <taxon>Ecdysozoa</taxon>
        <taxon>Nematoda</taxon>
        <taxon>Chromadorea</taxon>
        <taxon>Rhabditida</taxon>
        <taxon>Rhabditina</taxon>
        <taxon>Rhabditomorpha</taxon>
        <taxon>Rhabditoidea</taxon>
        <taxon>Rhabditidae</taxon>
        <taxon>Mesorhabditinae</taxon>
        <taxon>Mesorhabditis</taxon>
    </lineage>
</organism>
<feature type="transmembrane region" description="Helical" evidence="1">
    <location>
        <begin position="133"/>
        <end position="155"/>
    </location>
</feature>
<keyword evidence="1" id="KW-1133">Transmembrane helix</keyword>
<name>A0AA36G0F3_9BILA</name>